<feature type="transmembrane region" description="Helical" evidence="7">
    <location>
        <begin position="176"/>
        <end position="194"/>
    </location>
</feature>
<reference evidence="9" key="1">
    <citation type="journal article" date="2019" name="Int. J. Syst. Evol. Microbiol.">
        <title>The Global Catalogue of Microorganisms (GCM) 10K type strain sequencing project: providing services to taxonomists for standard genome sequencing and annotation.</title>
        <authorList>
            <consortium name="The Broad Institute Genomics Platform"/>
            <consortium name="The Broad Institute Genome Sequencing Center for Infectious Disease"/>
            <person name="Wu L."/>
            <person name="Ma J."/>
        </authorList>
    </citation>
    <scope>NUCLEOTIDE SEQUENCE [LARGE SCALE GENOMIC DNA]</scope>
    <source>
        <strain evidence="9">CCUG 62981</strain>
    </source>
</reference>
<proteinExistence type="predicted"/>
<keyword evidence="3" id="KW-1003">Cell membrane</keyword>
<evidence type="ECO:0000256" key="3">
    <source>
        <dbReference type="ARBA" id="ARBA00022475"/>
    </source>
</evidence>
<feature type="transmembrane region" description="Helical" evidence="7">
    <location>
        <begin position="148"/>
        <end position="169"/>
    </location>
</feature>
<feature type="transmembrane region" description="Helical" evidence="7">
    <location>
        <begin position="31"/>
        <end position="48"/>
    </location>
</feature>
<comment type="subcellular location">
    <subcellularLocation>
        <location evidence="1">Cell membrane</location>
        <topology evidence="1">Multi-pass membrane protein</topology>
    </subcellularLocation>
</comment>
<evidence type="ECO:0000313" key="9">
    <source>
        <dbReference type="Proteomes" id="UP001596024"/>
    </source>
</evidence>
<evidence type="ECO:0000256" key="2">
    <source>
        <dbReference type="ARBA" id="ARBA00022448"/>
    </source>
</evidence>
<dbReference type="InterPro" id="IPR036259">
    <property type="entry name" value="MFS_trans_sf"/>
</dbReference>
<feature type="transmembrane region" description="Helical" evidence="7">
    <location>
        <begin position="209"/>
        <end position="227"/>
    </location>
</feature>
<keyword evidence="9" id="KW-1185">Reference proteome</keyword>
<dbReference type="SUPFAM" id="SSF103473">
    <property type="entry name" value="MFS general substrate transporter"/>
    <property type="match status" value="1"/>
</dbReference>
<keyword evidence="4 7" id="KW-0812">Transmembrane</keyword>
<dbReference type="RefSeq" id="WP_371393803.1">
    <property type="nucleotide sequence ID" value="NZ_CP163421.1"/>
</dbReference>
<feature type="transmembrane region" description="Helical" evidence="7">
    <location>
        <begin position="375"/>
        <end position="400"/>
    </location>
</feature>
<keyword evidence="2" id="KW-0813">Transport</keyword>
<name>A0ABV9N8H6_9PROT</name>
<evidence type="ECO:0000256" key="4">
    <source>
        <dbReference type="ARBA" id="ARBA00022692"/>
    </source>
</evidence>
<feature type="transmembrane region" description="Helical" evidence="7">
    <location>
        <begin position="95"/>
        <end position="128"/>
    </location>
</feature>
<feature type="transmembrane region" description="Helical" evidence="7">
    <location>
        <begin position="339"/>
        <end position="363"/>
    </location>
</feature>
<dbReference type="CDD" id="cd06173">
    <property type="entry name" value="MFS_MefA_like"/>
    <property type="match status" value="1"/>
</dbReference>
<accession>A0ABV9N8H6</accession>
<dbReference type="InterPro" id="IPR011701">
    <property type="entry name" value="MFS"/>
</dbReference>
<evidence type="ECO:0000256" key="5">
    <source>
        <dbReference type="ARBA" id="ARBA00022989"/>
    </source>
</evidence>
<sequence>MSLGVAARLMVQRRFAPLMVAQAMGAFNDNLFRFALVNLATFQGLTIFGLERELMVPIAATALTLPIFLFSSVAGQVADKYDRAWIMRRTKFVEILLMIAAAIGFFLNSGLLLVIVLFFMGMQSAFFAPARNSALPTLLEGKELVTGNALVSGSLNVAILAGAALAVVFVVREDAAFVLSATLIGVAVTGWLIMCLNKPAPADSPDLKISWNIVAQTGKVLGFAFRAPDVLRPLLGAAWFWMLAASVLTLMPLFTAAVLGGDETVGLALTALFTVGAAVGAVMCGVFTRGKDALIFTVIGAFGLVIFPSFVALTTLGWPEPDPSDLASADVFLADPDNWPILAALALSAVSAGLFVVPLQAMAQRRAKPEVRGRILAAGGIMNAATASLGQFTLFAIALLTLPLQAAFGYIAVVSGLAGLFALWRMMRPGRYTE</sequence>
<evidence type="ECO:0000256" key="1">
    <source>
        <dbReference type="ARBA" id="ARBA00004651"/>
    </source>
</evidence>
<feature type="transmembrane region" description="Helical" evidence="7">
    <location>
        <begin position="406"/>
        <end position="424"/>
    </location>
</feature>
<dbReference type="Gene3D" id="1.20.1250.20">
    <property type="entry name" value="MFS general substrate transporter like domains"/>
    <property type="match status" value="1"/>
</dbReference>
<comment type="caution">
    <text evidence="8">The sequence shown here is derived from an EMBL/GenBank/DDBJ whole genome shotgun (WGS) entry which is preliminary data.</text>
</comment>
<feature type="transmembrane region" description="Helical" evidence="7">
    <location>
        <begin position="54"/>
        <end position="74"/>
    </location>
</feature>
<organism evidence="8 9">
    <name type="scientific">Glycocaulis abyssi</name>
    <dbReference type="NCBI Taxonomy" id="1433403"/>
    <lineage>
        <taxon>Bacteria</taxon>
        <taxon>Pseudomonadati</taxon>
        <taxon>Pseudomonadota</taxon>
        <taxon>Alphaproteobacteria</taxon>
        <taxon>Maricaulales</taxon>
        <taxon>Maricaulaceae</taxon>
        <taxon>Glycocaulis</taxon>
    </lineage>
</organism>
<evidence type="ECO:0000313" key="8">
    <source>
        <dbReference type="EMBL" id="MFC4724642.1"/>
    </source>
</evidence>
<gene>
    <name evidence="8" type="ORF">ACFPB0_04995</name>
</gene>
<feature type="transmembrane region" description="Helical" evidence="7">
    <location>
        <begin position="294"/>
        <end position="319"/>
    </location>
</feature>
<feature type="transmembrane region" description="Helical" evidence="7">
    <location>
        <begin position="265"/>
        <end position="287"/>
    </location>
</feature>
<dbReference type="Pfam" id="PF07690">
    <property type="entry name" value="MFS_1"/>
    <property type="match status" value="1"/>
</dbReference>
<dbReference type="Proteomes" id="UP001596024">
    <property type="component" value="Unassembled WGS sequence"/>
</dbReference>
<evidence type="ECO:0000256" key="7">
    <source>
        <dbReference type="SAM" id="Phobius"/>
    </source>
</evidence>
<dbReference type="PANTHER" id="PTHR43266:SF2">
    <property type="entry name" value="MAJOR FACILITATOR SUPERFAMILY (MFS) PROFILE DOMAIN-CONTAINING PROTEIN"/>
    <property type="match status" value="1"/>
</dbReference>
<dbReference type="EMBL" id="JBHSGQ010000002">
    <property type="protein sequence ID" value="MFC4724642.1"/>
    <property type="molecule type" value="Genomic_DNA"/>
</dbReference>
<keyword evidence="5 7" id="KW-1133">Transmembrane helix</keyword>
<feature type="transmembrane region" description="Helical" evidence="7">
    <location>
        <begin position="239"/>
        <end position="259"/>
    </location>
</feature>
<dbReference type="PANTHER" id="PTHR43266">
    <property type="entry name" value="MACROLIDE-EFFLUX PROTEIN"/>
    <property type="match status" value="1"/>
</dbReference>
<evidence type="ECO:0000256" key="6">
    <source>
        <dbReference type="ARBA" id="ARBA00023136"/>
    </source>
</evidence>
<keyword evidence="6 7" id="KW-0472">Membrane</keyword>
<protein>
    <submittedName>
        <fullName evidence="8">MFS transporter</fullName>
    </submittedName>
</protein>